<protein>
    <recommendedName>
        <fullName evidence="2">Protein translocase subunit SecF</fullName>
    </recommendedName>
</protein>
<dbReference type="EMBL" id="JAUSTZ010000002">
    <property type="protein sequence ID" value="MDQ0224748.1"/>
    <property type="molecule type" value="Genomic_DNA"/>
</dbReference>
<keyword evidence="5 10" id="KW-0812">Transmembrane</keyword>
<dbReference type="InterPro" id="IPR022645">
    <property type="entry name" value="SecD/SecF_bac"/>
</dbReference>
<feature type="domain" description="Protein export membrane protein SecD/SecF C-terminal" evidence="11">
    <location>
        <begin position="118"/>
        <end position="276"/>
    </location>
</feature>
<feature type="transmembrane region" description="Helical" evidence="10">
    <location>
        <begin position="140"/>
        <end position="158"/>
    </location>
</feature>
<dbReference type="RefSeq" id="WP_174881585.1">
    <property type="nucleotide sequence ID" value="NZ_CADEPK010000374.1"/>
</dbReference>
<keyword evidence="13" id="KW-1185">Reference proteome</keyword>
<proteinExistence type="predicted"/>
<reference evidence="12 13" key="1">
    <citation type="submission" date="2023-07" db="EMBL/GenBank/DDBJ databases">
        <title>Genomic Encyclopedia of Type Strains, Phase IV (KMG-IV): sequencing the most valuable type-strain genomes for metagenomic binning, comparative biology and taxonomic classification.</title>
        <authorList>
            <person name="Goeker M."/>
        </authorList>
    </citation>
    <scope>NUCLEOTIDE SEQUENCE [LARGE SCALE GENOMIC DNA]</scope>
    <source>
        <strain evidence="12 13">DSM 17723</strain>
    </source>
</reference>
<dbReference type="NCBIfam" id="TIGR00966">
    <property type="entry name" value="transloc_SecF"/>
    <property type="match status" value="1"/>
</dbReference>
<keyword evidence="6" id="KW-0653">Protein transport</keyword>
<keyword evidence="9 10" id="KW-0472">Membrane</keyword>
<evidence type="ECO:0000256" key="9">
    <source>
        <dbReference type="ARBA" id="ARBA00023136"/>
    </source>
</evidence>
<evidence type="ECO:0000313" key="13">
    <source>
        <dbReference type="Proteomes" id="UP001232245"/>
    </source>
</evidence>
<dbReference type="InterPro" id="IPR022813">
    <property type="entry name" value="SecD/SecF_arch_bac"/>
</dbReference>
<dbReference type="Pfam" id="PF02355">
    <property type="entry name" value="SecD_SecF_C"/>
    <property type="match status" value="2"/>
</dbReference>
<feature type="transmembrane region" description="Helical" evidence="10">
    <location>
        <begin position="448"/>
        <end position="467"/>
    </location>
</feature>
<evidence type="ECO:0000256" key="7">
    <source>
        <dbReference type="ARBA" id="ARBA00022989"/>
    </source>
</evidence>
<organism evidence="12 13">
    <name type="scientific">Metabacillus niabensis</name>
    <dbReference type="NCBI Taxonomy" id="324854"/>
    <lineage>
        <taxon>Bacteria</taxon>
        <taxon>Bacillati</taxon>
        <taxon>Bacillota</taxon>
        <taxon>Bacilli</taxon>
        <taxon>Bacillales</taxon>
        <taxon>Bacillaceae</taxon>
        <taxon>Metabacillus</taxon>
    </lineage>
</organism>
<evidence type="ECO:0000256" key="2">
    <source>
        <dbReference type="ARBA" id="ARBA00015792"/>
    </source>
</evidence>
<feature type="transmembrane region" description="Helical" evidence="10">
    <location>
        <begin position="189"/>
        <end position="210"/>
    </location>
</feature>
<keyword evidence="7 10" id="KW-1133">Transmembrane helix</keyword>
<evidence type="ECO:0000256" key="3">
    <source>
        <dbReference type="ARBA" id="ARBA00022448"/>
    </source>
</evidence>
<feature type="transmembrane region" description="Helical" evidence="10">
    <location>
        <begin position="231"/>
        <end position="254"/>
    </location>
</feature>
<comment type="caution">
    <text evidence="12">The sequence shown here is derived from an EMBL/GenBank/DDBJ whole genome shotgun (WGS) entry which is preliminary data.</text>
</comment>
<feature type="transmembrane region" description="Helical" evidence="10">
    <location>
        <begin position="266"/>
        <end position="290"/>
    </location>
</feature>
<dbReference type="InterPro" id="IPR005665">
    <property type="entry name" value="SecF_bac"/>
</dbReference>
<evidence type="ECO:0000256" key="10">
    <source>
        <dbReference type="SAM" id="Phobius"/>
    </source>
</evidence>
<dbReference type="PANTHER" id="PTHR30081:SF8">
    <property type="entry name" value="PROTEIN TRANSLOCASE SUBUNIT SECF"/>
    <property type="match status" value="1"/>
</dbReference>
<feature type="transmembrane region" description="Helical" evidence="10">
    <location>
        <begin position="474"/>
        <end position="495"/>
    </location>
</feature>
<evidence type="ECO:0000259" key="11">
    <source>
        <dbReference type="Pfam" id="PF02355"/>
    </source>
</evidence>
<accession>A0ABT9YZL1</accession>
<dbReference type="PRINTS" id="PR01755">
    <property type="entry name" value="SECFTRNLCASE"/>
</dbReference>
<keyword evidence="3" id="KW-0813">Transport</keyword>
<dbReference type="Gene3D" id="1.20.1640.10">
    <property type="entry name" value="Multidrug efflux transporter AcrB transmembrane domain"/>
    <property type="match status" value="2"/>
</dbReference>
<feature type="transmembrane region" description="Helical" evidence="10">
    <location>
        <begin position="336"/>
        <end position="354"/>
    </location>
</feature>
<feature type="transmembrane region" description="Helical" evidence="10">
    <location>
        <begin position="163"/>
        <end position="183"/>
    </location>
</feature>
<evidence type="ECO:0000256" key="6">
    <source>
        <dbReference type="ARBA" id="ARBA00022927"/>
    </source>
</evidence>
<evidence type="ECO:0000256" key="8">
    <source>
        <dbReference type="ARBA" id="ARBA00023010"/>
    </source>
</evidence>
<feature type="transmembrane region" description="Helical" evidence="10">
    <location>
        <begin position="553"/>
        <end position="574"/>
    </location>
</feature>
<dbReference type="PANTHER" id="PTHR30081">
    <property type="entry name" value="PROTEIN-EXPORT MEMBRANE PROTEIN SEC"/>
    <property type="match status" value="1"/>
</dbReference>
<feature type="transmembrane region" description="Helical" evidence="10">
    <location>
        <begin position="501"/>
        <end position="518"/>
    </location>
</feature>
<evidence type="ECO:0000313" key="12">
    <source>
        <dbReference type="EMBL" id="MDQ0224748.1"/>
    </source>
</evidence>
<dbReference type="Proteomes" id="UP001232245">
    <property type="component" value="Unassembled WGS sequence"/>
</dbReference>
<dbReference type="SUPFAM" id="SSF82866">
    <property type="entry name" value="Multidrug efflux transporter AcrB transmembrane domain"/>
    <property type="match status" value="2"/>
</dbReference>
<gene>
    <name evidence="12" type="ORF">J2S02_001077</name>
</gene>
<evidence type="ECO:0000256" key="5">
    <source>
        <dbReference type="ARBA" id="ARBA00022692"/>
    </source>
</evidence>
<name>A0ABT9YZL1_9BACI</name>
<keyword evidence="8" id="KW-0811">Translocation</keyword>
<feature type="domain" description="Protein export membrane protein SecD/SecF C-terminal" evidence="11">
    <location>
        <begin position="433"/>
        <end position="609"/>
    </location>
</feature>
<evidence type="ECO:0000256" key="4">
    <source>
        <dbReference type="ARBA" id="ARBA00022475"/>
    </source>
</evidence>
<sequence length="631" mass="70400">MVKRGPIIVFFLLALLFVSDIALIAKKVTDNHLFGLELQGGYEILYEVKPVNKGEKITKDVLKGTVNTLEKRVRVLGINDYSMQLEGNRIRVLLANVTNRTEVMAGLSKQLESPVPVKLEEIYSTSVGAQYGDKSLSKTIFAAIVGLGLVTLFLLIVYRFQGLIAVMTYVTSLSITLFIIDWLNVDVTIPVIAALILGVGIAVDANKITFERVKEELQLGKNIRLAFKEGSIRSIMAIINANLVVFLVGIVLLICGTGSIKGFSLALLTIILTNFLIIILLSRVVMGVLVRSGFFDERHHFYAVKKEEGLQQFHEGQLPVLAKFKHIDALKYRRPLLMLSTLVVFIGFIILLVFKMNNGIDFSTGTRIEVLAGKEITANEMIHEMEILNLDIERHDVVLSGAENEIGVVLFQGKLEQQKIDDIKKHFNEVYGTEPNVSTFSPALGTKVAEKAVIGLITSIIGIGLYVATRYKLYIAMAIVTSLLYELFFVVAFFSATRLEINIPFIAALLTIGCYSLYNKVVIFDRIRENSREIEGNSFENLKLIVNRSLHSTIIRSLTTVLIVVTIMVVFIAAGSPTTINFSIALLTGFICVWYTSLFIAPQLWFIWKGKQLNNTIKTRQNKSLQRETHS</sequence>
<feature type="transmembrane region" description="Helical" evidence="10">
    <location>
        <begin position="580"/>
        <end position="608"/>
    </location>
</feature>
<evidence type="ECO:0000256" key="1">
    <source>
        <dbReference type="ARBA" id="ARBA00004651"/>
    </source>
</evidence>
<dbReference type="InterPro" id="IPR048634">
    <property type="entry name" value="SecD_SecF_C"/>
</dbReference>
<comment type="subcellular location">
    <subcellularLocation>
        <location evidence="1">Cell membrane</location>
        <topology evidence="1">Multi-pass membrane protein</topology>
    </subcellularLocation>
</comment>
<keyword evidence="4" id="KW-1003">Cell membrane</keyword>